<dbReference type="PROSITE" id="PS00134">
    <property type="entry name" value="TRYPSIN_HIS"/>
    <property type="match status" value="1"/>
</dbReference>
<dbReference type="PANTHER" id="PTHR24258:SF129">
    <property type="entry name" value="LP15124P-RELATED"/>
    <property type="match status" value="1"/>
</dbReference>
<dbReference type="GO" id="GO:0006508">
    <property type="term" value="P:proteolysis"/>
    <property type="evidence" value="ECO:0007669"/>
    <property type="project" value="InterPro"/>
</dbReference>
<evidence type="ECO:0000256" key="2">
    <source>
        <dbReference type="ARBA" id="ARBA00022525"/>
    </source>
</evidence>
<name>A0A2D0XYV8_9CUCU</name>
<dbReference type="SMR" id="A0A2D0XYV8"/>
<evidence type="ECO:0000256" key="1">
    <source>
        <dbReference type="ARBA" id="ARBA00004613"/>
    </source>
</evidence>
<proteinExistence type="evidence at transcript level"/>
<dbReference type="GO" id="GO:0004252">
    <property type="term" value="F:serine-type endopeptidase activity"/>
    <property type="evidence" value="ECO:0007669"/>
    <property type="project" value="InterPro"/>
</dbReference>
<evidence type="ECO:0000256" key="4">
    <source>
        <dbReference type="ARBA" id="ARBA00068096"/>
    </source>
</evidence>
<sequence>MRAWFVSLWTVLCCILVQGQDLDTLIGEVFTKPSGGVTTATPNLQPNSGDEGGLPGVGDCVCVPYYLCNNGTINTSGEGIIDIRINDGPCGSNYLEVCCNKEDTRSEPITPTPPPLPSPTGCGYRHPDGIGFRITGDKENESQFGEFPWMVAILREGSVEGNPNKLNVYQCGGALIHPQAVLTAAHCVSGKNKSFKIRAGEWDTQHMEELYPHQDRDVQSITIHPQYYAGALYNDVAILILNSPVDIAENVDVICLPKQNHATIDSRCYATGWGKDVFGKKGKYQVILKKIDLPVVQNDKCQEKLRTTRLGKFFELHRSFMCAGGEPEKDTCKGDGGSPLVCPIPGEKDRFYQAGIVAWGIGCGENNIPGVYSNVALFRDWIDEQMRLQNLDVSSYKY</sequence>
<dbReference type="InterPro" id="IPR018114">
    <property type="entry name" value="TRYPSIN_HIS"/>
</dbReference>
<evidence type="ECO:0000256" key="6">
    <source>
        <dbReference type="SAM" id="SignalP"/>
    </source>
</evidence>
<dbReference type="InterPro" id="IPR001314">
    <property type="entry name" value="Peptidase_S1A"/>
</dbReference>
<evidence type="ECO:0000256" key="5">
    <source>
        <dbReference type="ARBA" id="ARBA00076468"/>
    </source>
</evidence>
<dbReference type="FunFam" id="2.40.10.10:FF:000038">
    <property type="entry name" value="Serine protease"/>
    <property type="match status" value="1"/>
</dbReference>
<dbReference type="AlphaFoldDB" id="A0A2D0XYV8"/>
<dbReference type="EMBL" id="KX346577">
    <property type="protein sequence ID" value="ASN76824.1"/>
    <property type="molecule type" value="mRNA"/>
</dbReference>
<comment type="subcellular location">
    <subcellularLocation>
        <location evidence="1">Secreted</location>
    </subcellularLocation>
</comment>
<keyword evidence="6" id="KW-0732">Signal</keyword>
<dbReference type="GO" id="GO:0005576">
    <property type="term" value="C:extracellular region"/>
    <property type="evidence" value="ECO:0007669"/>
    <property type="project" value="UniProtKB-SubCell"/>
</dbReference>
<keyword evidence="2" id="KW-0964">Secreted</keyword>
<feature type="domain" description="Peptidase S1" evidence="7">
    <location>
        <begin position="134"/>
        <end position="387"/>
    </location>
</feature>
<feature type="signal peptide" evidence="6">
    <location>
        <begin position="1"/>
        <end position="19"/>
    </location>
</feature>
<dbReference type="InterPro" id="IPR009003">
    <property type="entry name" value="Peptidase_S1_PA"/>
</dbReference>
<dbReference type="CDD" id="cd00190">
    <property type="entry name" value="Tryp_SPc"/>
    <property type="match status" value="1"/>
</dbReference>
<organism evidence="8">
    <name type="scientific">Octodonta nipae</name>
    <dbReference type="NCBI Taxonomy" id="1432747"/>
    <lineage>
        <taxon>Eukaryota</taxon>
        <taxon>Metazoa</taxon>
        <taxon>Ecdysozoa</taxon>
        <taxon>Arthropoda</taxon>
        <taxon>Hexapoda</taxon>
        <taxon>Insecta</taxon>
        <taxon>Pterygota</taxon>
        <taxon>Neoptera</taxon>
        <taxon>Endopterygota</taxon>
        <taxon>Coleoptera</taxon>
        <taxon>Polyphaga</taxon>
        <taxon>Cucujiformia</taxon>
        <taxon>Chrysomeloidea</taxon>
        <taxon>Chrysomelidae</taxon>
        <taxon>Cassidinae</taxon>
        <taxon>Octodonta</taxon>
    </lineage>
</organism>
<dbReference type="Gene3D" id="2.40.10.10">
    <property type="entry name" value="Trypsin-like serine proteases"/>
    <property type="match status" value="2"/>
</dbReference>
<dbReference type="SUPFAM" id="SSF50494">
    <property type="entry name" value="Trypsin-like serine proteases"/>
    <property type="match status" value="1"/>
</dbReference>
<protein>
    <recommendedName>
        <fullName evidence="4">Phenoloxidase-activating factor 2</fullName>
    </recommendedName>
    <alternativeName>
        <fullName evidence="5">Prophenoloxidase-activating factor II</fullName>
    </alternativeName>
</protein>
<dbReference type="InterPro" id="IPR001254">
    <property type="entry name" value="Trypsin_dom"/>
</dbReference>
<dbReference type="PANTHER" id="PTHR24258">
    <property type="entry name" value="SERINE PROTEASE-RELATED"/>
    <property type="match status" value="1"/>
</dbReference>
<dbReference type="PROSITE" id="PS50240">
    <property type="entry name" value="TRYPSIN_DOM"/>
    <property type="match status" value="1"/>
</dbReference>
<dbReference type="Pfam" id="PF00089">
    <property type="entry name" value="Trypsin"/>
    <property type="match status" value="1"/>
</dbReference>
<accession>A0A2D0XYV8</accession>
<dbReference type="InterPro" id="IPR041515">
    <property type="entry name" value="PPAF-2-like_Clip"/>
</dbReference>
<dbReference type="SMART" id="SM00020">
    <property type="entry name" value="Tryp_SPc"/>
    <property type="match status" value="1"/>
</dbReference>
<reference evidence="8" key="1">
    <citation type="journal article" date="2017" name="Arch. Insect Biochem. Physiol.">
        <title>Identification of three prophenoloxidase-activating factors (PPAFs) from an invasive beetle Octodonta nipae Maulik (Coleoptera: Chrysomelidae) and their roles in the prophenoloxidase activation.</title>
        <authorList>
            <person name="Zhang H."/>
            <person name="Tang B."/>
            <person name="Lin Y."/>
            <person name="Chen Z."/>
            <person name="Zhang X."/>
            <person name="Ji T."/>
            <person name="Zhang X."/>
            <person name="Hou Y."/>
        </authorList>
    </citation>
    <scope>NUCLEOTIDE SEQUENCE</scope>
</reference>
<keyword evidence="3" id="KW-1015">Disulfide bond</keyword>
<dbReference type="Pfam" id="PF18322">
    <property type="entry name" value="CLIP_1"/>
    <property type="match status" value="1"/>
</dbReference>
<evidence type="ECO:0000313" key="8">
    <source>
        <dbReference type="EMBL" id="ASN76824.1"/>
    </source>
</evidence>
<feature type="chain" id="PRO_5013675777" description="Phenoloxidase-activating factor 2" evidence="6">
    <location>
        <begin position="20"/>
        <end position="398"/>
    </location>
</feature>
<dbReference type="InterPro" id="IPR043504">
    <property type="entry name" value="Peptidase_S1_PA_chymotrypsin"/>
</dbReference>
<evidence type="ECO:0000259" key="7">
    <source>
        <dbReference type="PROSITE" id="PS50240"/>
    </source>
</evidence>
<evidence type="ECO:0000256" key="3">
    <source>
        <dbReference type="ARBA" id="ARBA00023157"/>
    </source>
</evidence>
<dbReference type="PRINTS" id="PR00722">
    <property type="entry name" value="CHYMOTRYPSIN"/>
</dbReference>